<feature type="coiled-coil region" evidence="6">
    <location>
        <begin position="1457"/>
        <end position="1484"/>
    </location>
</feature>
<feature type="region of interest" description="Disordered" evidence="7">
    <location>
        <begin position="1057"/>
        <end position="1215"/>
    </location>
</feature>
<feature type="region of interest" description="Disordered" evidence="7">
    <location>
        <begin position="411"/>
        <end position="436"/>
    </location>
</feature>
<feature type="region of interest" description="Disordered" evidence="7">
    <location>
        <begin position="1712"/>
        <end position="1733"/>
    </location>
</feature>
<feature type="compositionally biased region" description="Basic and acidic residues" evidence="7">
    <location>
        <begin position="1157"/>
        <end position="1168"/>
    </location>
</feature>
<evidence type="ECO:0000256" key="2">
    <source>
        <dbReference type="ARBA" id="ARBA00022737"/>
    </source>
</evidence>
<feature type="compositionally biased region" description="Polar residues" evidence="7">
    <location>
        <begin position="1090"/>
        <end position="1101"/>
    </location>
</feature>
<feature type="repeat" description="Xin" evidence="5">
    <location>
        <begin position="151"/>
        <end position="166"/>
    </location>
</feature>
<gene>
    <name evidence="8" type="ORF">HJG63_020728</name>
</gene>
<feature type="repeat" description="Xin" evidence="5">
    <location>
        <begin position="548"/>
        <end position="563"/>
    </location>
</feature>
<organism evidence="8 9">
    <name type="scientific">Rousettus aegyptiacus</name>
    <name type="common">Egyptian fruit bat</name>
    <name type="synonym">Pteropus aegyptiacus</name>
    <dbReference type="NCBI Taxonomy" id="9407"/>
    <lineage>
        <taxon>Eukaryota</taxon>
        <taxon>Metazoa</taxon>
        <taxon>Chordata</taxon>
        <taxon>Craniata</taxon>
        <taxon>Vertebrata</taxon>
        <taxon>Euteleostomi</taxon>
        <taxon>Mammalia</taxon>
        <taxon>Eutheria</taxon>
        <taxon>Laurasiatheria</taxon>
        <taxon>Chiroptera</taxon>
        <taxon>Yinpterochiroptera</taxon>
        <taxon>Pteropodoidea</taxon>
        <taxon>Pteropodidae</taxon>
        <taxon>Rousettinae</taxon>
        <taxon>Rousettus</taxon>
    </lineage>
</organism>
<feature type="region of interest" description="Disordered" evidence="7">
    <location>
        <begin position="748"/>
        <end position="774"/>
    </location>
</feature>
<evidence type="ECO:0000256" key="4">
    <source>
        <dbReference type="ARBA" id="ARBA00023203"/>
    </source>
</evidence>
<feature type="compositionally biased region" description="Polar residues" evidence="7">
    <location>
        <begin position="1655"/>
        <end position="1671"/>
    </location>
</feature>
<evidence type="ECO:0000256" key="1">
    <source>
        <dbReference type="ARBA" id="ARBA00004282"/>
    </source>
</evidence>
<feature type="repeat" description="Xin" evidence="5">
    <location>
        <begin position="375"/>
        <end position="390"/>
    </location>
</feature>
<feature type="repeat" description="Xin" evidence="5">
    <location>
        <begin position="591"/>
        <end position="606"/>
    </location>
</feature>
<feature type="region of interest" description="Disordered" evidence="7">
    <location>
        <begin position="1550"/>
        <end position="1688"/>
    </location>
</feature>
<keyword evidence="2" id="KW-0677">Repeat</keyword>
<feature type="compositionally biased region" description="Pro residues" evidence="7">
    <location>
        <begin position="1322"/>
        <end position="1339"/>
    </location>
</feature>
<feature type="compositionally biased region" description="Low complexity" evidence="7">
    <location>
        <begin position="412"/>
        <end position="428"/>
    </location>
</feature>
<evidence type="ECO:0008006" key="10">
    <source>
        <dbReference type="Google" id="ProtNLM"/>
    </source>
</evidence>
<feature type="compositionally biased region" description="Basic and acidic residues" evidence="7">
    <location>
        <begin position="1637"/>
        <end position="1647"/>
    </location>
</feature>
<keyword evidence="6" id="KW-0175">Coiled coil</keyword>
<accession>A0A7J8HX60</accession>
<dbReference type="Proteomes" id="UP000593571">
    <property type="component" value="Unassembled WGS sequence"/>
</dbReference>
<feature type="region of interest" description="Disordered" evidence="7">
    <location>
        <begin position="455"/>
        <end position="481"/>
    </location>
</feature>
<evidence type="ECO:0000256" key="7">
    <source>
        <dbReference type="SAM" id="MobiDB-lite"/>
    </source>
</evidence>
<dbReference type="PANTHER" id="PTHR22591">
    <property type="entry name" value="XIN"/>
    <property type="match status" value="1"/>
</dbReference>
<reference evidence="8 9" key="1">
    <citation type="journal article" date="2020" name="Nature">
        <title>Six reference-quality genomes reveal evolution of bat adaptations.</title>
        <authorList>
            <person name="Jebb D."/>
            <person name="Huang Z."/>
            <person name="Pippel M."/>
            <person name="Hughes G.M."/>
            <person name="Lavrichenko K."/>
            <person name="Devanna P."/>
            <person name="Winkler S."/>
            <person name="Jermiin L.S."/>
            <person name="Skirmuntt E.C."/>
            <person name="Katzourakis A."/>
            <person name="Burkitt-Gray L."/>
            <person name="Ray D.A."/>
            <person name="Sullivan K.A.M."/>
            <person name="Roscito J.G."/>
            <person name="Kirilenko B.M."/>
            <person name="Davalos L.M."/>
            <person name="Corthals A.P."/>
            <person name="Power M.L."/>
            <person name="Jones G."/>
            <person name="Ransome R.D."/>
            <person name="Dechmann D.K.N."/>
            <person name="Locatelli A.G."/>
            <person name="Puechmaille S.J."/>
            <person name="Fedrigo O."/>
            <person name="Jarvis E.D."/>
            <person name="Hiller M."/>
            <person name="Vernes S.C."/>
            <person name="Myers E.W."/>
            <person name="Teeling E.C."/>
        </authorList>
    </citation>
    <scope>NUCLEOTIDE SEQUENCE [LARGE SCALE GENOMIC DNA]</scope>
    <source>
        <strain evidence="8">MRouAeg1</strain>
        <tissue evidence="8">Muscle</tissue>
    </source>
</reference>
<dbReference type="InterPro" id="IPR030072">
    <property type="entry name" value="XIRP1/XIRP2"/>
</dbReference>
<feature type="repeat" description="Xin" evidence="5">
    <location>
        <begin position="226"/>
        <end position="241"/>
    </location>
</feature>
<name>A0A7J8HX60_ROUAE</name>
<dbReference type="InterPro" id="IPR012510">
    <property type="entry name" value="Actin-binding_Xin_repeat"/>
</dbReference>
<feature type="compositionally biased region" description="Polar residues" evidence="7">
    <location>
        <begin position="1"/>
        <end position="10"/>
    </location>
</feature>
<feature type="compositionally biased region" description="Polar residues" evidence="7">
    <location>
        <begin position="1386"/>
        <end position="1407"/>
    </location>
</feature>
<evidence type="ECO:0000256" key="6">
    <source>
        <dbReference type="SAM" id="Coils"/>
    </source>
</evidence>
<feature type="region of interest" description="Disordered" evidence="7">
    <location>
        <begin position="984"/>
        <end position="1011"/>
    </location>
</feature>
<protein>
    <recommendedName>
        <fullName evidence="10">Xin actin binding repeat containing 1</fullName>
    </recommendedName>
</protein>
<dbReference type="GO" id="GO:0051015">
    <property type="term" value="F:actin filament binding"/>
    <property type="evidence" value="ECO:0007669"/>
    <property type="project" value="TreeGrafter"/>
</dbReference>
<comment type="similarity">
    <text evidence="5">Belongs to the Xin family.</text>
</comment>
<feature type="repeat" description="Xin" evidence="5">
    <location>
        <begin position="656"/>
        <end position="671"/>
    </location>
</feature>
<comment type="caution">
    <text evidence="8">The sequence shown here is derived from an EMBL/GenBank/DDBJ whole genome shotgun (WGS) entry which is preliminary data.</text>
</comment>
<feature type="repeat" description="Xin" evidence="5">
    <location>
        <begin position="725"/>
        <end position="740"/>
    </location>
</feature>
<feature type="compositionally biased region" description="Polar residues" evidence="7">
    <location>
        <begin position="1551"/>
        <end position="1560"/>
    </location>
</feature>
<dbReference type="Pfam" id="PF08043">
    <property type="entry name" value="Xin"/>
    <property type="match status" value="8"/>
</dbReference>
<feature type="repeat" description="Xin" evidence="5">
    <location>
        <begin position="510"/>
        <end position="525"/>
    </location>
</feature>
<feature type="region of interest" description="Disordered" evidence="7">
    <location>
        <begin position="1805"/>
        <end position="1832"/>
    </location>
</feature>
<keyword evidence="3" id="KW-0965">Cell junction</keyword>
<evidence type="ECO:0000256" key="5">
    <source>
        <dbReference type="PROSITE-ProRule" id="PRU00721"/>
    </source>
</evidence>
<dbReference type="PROSITE" id="PS51389">
    <property type="entry name" value="XIN"/>
    <property type="match status" value="13"/>
</dbReference>
<feature type="region of interest" description="Disordered" evidence="7">
    <location>
        <begin position="1"/>
        <end position="45"/>
    </location>
</feature>
<dbReference type="PANTHER" id="PTHR22591:SF2">
    <property type="entry name" value="XIN ACTIN-BINDING REPEAT-CONTAINING PROTEIN 1"/>
    <property type="match status" value="1"/>
</dbReference>
<feature type="repeat" description="Xin" evidence="5">
    <location>
        <begin position="439"/>
        <end position="454"/>
    </location>
</feature>
<dbReference type="GO" id="GO:0007015">
    <property type="term" value="P:actin filament organization"/>
    <property type="evidence" value="ECO:0007669"/>
    <property type="project" value="TreeGrafter"/>
</dbReference>
<feature type="region of interest" description="Disordered" evidence="7">
    <location>
        <begin position="945"/>
        <end position="966"/>
    </location>
</feature>
<comment type="domain">
    <text evidence="5">Xin repeats bind F-actin.</text>
</comment>
<comment type="subcellular location">
    <subcellularLocation>
        <location evidence="1">Cell junction</location>
    </subcellularLocation>
</comment>
<feature type="repeat" description="Xin" evidence="5">
    <location>
        <begin position="340"/>
        <end position="355"/>
    </location>
</feature>
<dbReference type="EMBL" id="JACASE010000004">
    <property type="protein sequence ID" value="KAF6476903.1"/>
    <property type="molecule type" value="Genomic_DNA"/>
</dbReference>
<evidence type="ECO:0000313" key="9">
    <source>
        <dbReference type="Proteomes" id="UP000593571"/>
    </source>
</evidence>
<dbReference type="OrthoDB" id="6129702at2759"/>
<feature type="repeat" description="Xin" evidence="5">
    <location>
        <begin position="186"/>
        <end position="201"/>
    </location>
</feature>
<dbReference type="GO" id="GO:0005925">
    <property type="term" value="C:focal adhesion"/>
    <property type="evidence" value="ECO:0007669"/>
    <property type="project" value="TreeGrafter"/>
</dbReference>
<proteinExistence type="inferred from homology"/>
<keyword evidence="9" id="KW-1185">Reference proteome</keyword>
<feature type="repeat" description="Xin" evidence="5">
    <location>
        <begin position="264"/>
        <end position="279"/>
    </location>
</feature>
<feature type="region of interest" description="Disordered" evidence="7">
    <location>
        <begin position="1237"/>
        <end position="1457"/>
    </location>
</feature>
<feature type="compositionally biased region" description="Polar residues" evidence="7">
    <location>
        <begin position="1345"/>
        <end position="1354"/>
    </location>
</feature>
<feature type="repeat" description="Xin" evidence="5">
    <location>
        <begin position="302"/>
        <end position="317"/>
    </location>
</feature>
<evidence type="ECO:0000256" key="3">
    <source>
        <dbReference type="ARBA" id="ARBA00022949"/>
    </source>
</evidence>
<feature type="compositionally biased region" description="Polar residues" evidence="7">
    <location>
        <begin position="1600"/>
        <end position="1636"/>
    </location>
</feature>
<keyword evidence="4 5" id="KW-0009">Actin-binding</keyword>
<feature type="compositionally biased region" description="Polar residues" evidence="7">
    <location>
        <begin position="1444"/>
        <end position="1455"/>
    </location>
</feature>
<feature type="region of interest" description="Disordered" evidence="7">
    <location>
        <begin position="567"/>
        <end position="591"/>
    </location>
</feature>
<evidence type="ECO:0000313" key="8">
    <source>
        <dbReference type="EMBL" id="KAF6476903.1"/>
    </source>
</evidence>
<dbReference type="GO" id="GO:0001725">
    <property type="term" value="C:stress fiber"/>
    <property type="evidence" value="ECO:0007669"/>
    <property type="project" value="TreeGrafter"/>
</dbReference>
<feature type="compositionally biased region" description="Polar residues" evidence="7">
    <location>
        <begin position="1423"/>
        <end position="1436"/>
    </location>
</feature>
<sequence>MANTQMQVALTPTARMATAEDLPRPPPPALEDLPLPPPKESFSKFHQQRQANELRRLYRHIHPELRKNLEEAVAEDLAEVLDSEEPTEGDVQCMRWIFENWRLDAIGDHEKPAAKEPIPSGDVQGTSRKFEEGSFANSTEQEPAGPPPSRGDVRAARWLFETKPLDALTGQAEAPEAAAREPAASGDVQGTRMLFETRPLDRLGSRPSIQEQSPLELRSEIQELKGDVKKTVKLFQTEPLCAIQDADGAIHEVKAACREEIQSNAVRSARWLFETQPLDAINRDPSQVRVIRGISLEEAARPDVSAARWIFETQPLDAIREILVDEKDFQPSPDLIPPGPDVQRQRHLFETQALDTLKGEEAEAEAPPKEEVVPGDVRSTLWLFEMKPLDAPRDKVQVGHLQRVGPQEGEGLMSEHLSSDSSSALSLSQTAPQRDEVKGDVKTFKNLFETIPLDSIGQGETSAPRSVSRADGTDSAGQSQDTGSLVYALQDAKGHLHALTAVSREQVVGGDVQGYRWMFETQPLDQLGRSPSTVDVVRGITRQEVVAGDVGTARWLFETQPLEVIHQRERQERQEEEGSQAGPQPEAPLKGDVQTIRWLFETCPMSELVGRQGSEVTDPTTKAEERSCTWMFVSQHLDRPEGSREQHLQVSQVQAGERQTNRHVFETEPLPASGRPCGRGPVRYCSRVEIPSGQVSRQKEVFQALEAGKKEDQGSRAIPEPIPAGSVHKFTWLFENCPMGSLAAESIRGGDLQEEQPVDPSGSRVPERQETAAQGTLRTLHATPGILHRGGILMEVRGPGELCLAKYVLPGPGQGGPCIRKEELVSGELPRIVRQVLRRPDVDQQGLLVQEDPAGRLQLKPLKLPAPGSSSNVEDLDPEFQQLLACGLGTSVARTGLVMQETEQGLVSLTVYSLQPWLSSRAPERSSVQLLASCIDKGDLSGLHSLRWEPPADPSPVPASEEAQRLPPTENIIHIPPLDPSMGIGHPRGPGVALRPPQTTGMTVPLTGKEKQEDCCTEQKGMAALAKSEGAVTTPPGPGAPELQAAMQGLRMAAAEAQSLHQQVLSKHKQGPTHGTTSTPFQDGFPQAPATATGSAQSNTRPMAGGDPRIPAAPRKVSGEQKALPGGLSGGWVTIQDGNYTAHPKRTSDLCGGVQPSEREPLPRDRETALSAQAPSPRQEGPGQSLGPGREEPGGCTRKAWGPPEKAMAGVGPGGLQAAETTLKAASLAHHTLASGPWAAGASLPSHNASVPPPPPLPAAVTGPEFPAQAHHDEDSIWQASEALKGPLLHSHPSPAGQRMPGESQTKTPKLEPTMSPRKKPQLPPKPAYLSQLPPPQRLPKPSARSPSSSQGECKQSETDAAIPRPAKVPTTASQEHESLAGRPKGQNQPSPQHGPSTVASRPTKSQAVGCGFQSPEPPKFSALSSDPTSLQQSPSPLGEKFMESSQQEASQSPKILQGSQQELQSLLNEVQALEKEAASSVDVRALRRLFEAVPELGGAPQPPAALRKPEASVEQAFGELRRVSTEVAQLKEQTLARLLDIEEAVHKALSSMSNLQSEANARGHSQGPPKDHSASKVSVITSSRARPNCSGQEVRGQTAVKSQTEATCHPEVQNQAEVRNHTEATGQAVSTSPSTRRLETLREDWSLPRVLPSTRDSPSSPTCISIQSATRKLPKAPSPGGSPDVRESTHLAQDVSRVLFHQKGVLDKAGKQEVVQCSGQPKPAPGSASPLPSVQVKSILELQTGPGGSQHYGALRTEQYEGADESRNTVLASSATAMGQAGSARGPDPHLGLQASSLLRQFLHSPAGLSGDPAEAQRVPVPCGHSHPAAQ</sequence>
<feature type="compositionally biased region" description="Polar residues" evidence="7">
    <location>
        <begin position="1576"/>
        <end position="1592"/>
    </location>
</feature>
<feature type="compositionally biased region" description="Pro residues" evidence="7">
    <location>
        <begin position="24"/>
        <end position="39"/>
    </location>
</feature>